<evidence type="ECO:0000313" key="2">
    <source>
        <dbReference type="Proteomes" id="UP000020406"/>
    </source>
</evidence>
<gene>
    <name evidence="1" type="ORF">AF72_11875</name>
</gene>
<dbReference type="PATRIC" id="fig|1444770.3.peg.2800"/>
<name>Z9JHN4_9GAMM</name>
<protein>
    <submittedName>
        <fullName evidence="1">Uncharacterized protein</fullName>
    </submittedName>
</protein>
<dbReference type="Proteomes" id="UP000020406">
    <property type="component" value="Unassembled WGS sequence"/>
</dbReference>
<dbReference type="AlphaFoldDB" id="Z9JHN4"/>
<dbReference type="EMBL" id="JDSQ01000025">
    <property type="protein sequence ID" value="EWS77267.1"/>
    <property type="molecule type" value="Genomic_DNA"/>
</dbReference>
<accession>Z9JHN4</accession>
<evidence type="ECO:0000313" key="1">
    <source>
        <dbReference type="EMBL" id="EWS77267.1"/>
    </source>
</evidence>
<proteinExistence type="predicted"/>
<organism evidence="1 2">
    <name type="scientific">Xylella taiwanensis</name>
    <dbReference type="NCBI Taxonomy" id="1444770"/>
    <lineage>
        <taxon>Bacteria</taxon>
        <taxon>Pseudomonadati</taxon>
        <taxon>Pseudomonadota</taxon>
        <taxon>Gammaproteobacteria</taxon>
        <taxon>Lysobacterales</taxon>
        <taxon>Lysobacteraceae</taxon>
        <taxon>Xylella</taxon>
    </lineage>
</organism>
<sequence>MVDQALNGYSSHRCSPKCGVLWLWALVRASLRNHWSDAIGEWT</sequence>
<comment type="caution">
    <text evidence="1">The sequence shown here is derived from an EMBL/GenBank/DDBJ whole genome shotgun (WGS) entry which is preliminary data.</text>
</comment>
<reference evidence="1 2" key="1">
    <citation type="journal article" date="2014" name="Genome Announc.">
        <title>Draft Genome Sequence of Xylella fastidiosa Pear Leaf Scorch Strain in Taiwan.</title>
        <authorList>
            <person name="Su C.C."/>
            <person name="Deng W.L."/>
            <person name="Jan F.J."/>
            <person name="Chang C.J."/>
            <person name="Huang H."/>
            <person name="Chen J."/>
        </authorList>
    </citation>
    <scope>NUCLEOTIDE SEQUENCE [LARGE SCALE GENOMIC DNA]</scope>
    <source>
        <strain evidence="1 2">PLS229</strain>
    </source>
</reference>